<dbReference type="eggNOG" id="KOG4111">
    <property type="taxonomic scope" value="Eukaryota"/>
</dbReference>
<dbReference type="GO" id="GO:0030150">
    <property type="term" value="P:protein import into mitochondrial matrix"/>
    <property type="evidence" value="ECO:0007669"/>
    <property type="project" value="EnsemblFungi"/>
</dbReference>
<evidence type="ECO:0000256" key="10">
    <source>
        <dbReference type="ARBA" id="ARBA00023136"/>
    </source>
</evidence>
<dbReference type="GO" id="GO:0005742">
    <property type="term" value="C:mitochondrial outer membrane translocase complex"/>
    <property type="evidence" value="ECO:0007669"/>
    <property type="project" value="EnsemblFungi"/>
</dbReference>
<comment type="subcellular location">
    <subcellularLocation>
        <location evidence="1">Mitochondrion outer membrane</location>
        <topology evidence="1">Single-pass membrane protein</topology>
    </subcellularLocation>
</comment>
<evidence type="ECO:0000256" key="5">
    <source>
        <dbReference type="ARBA" id="ARBA00022787"/>
    </source>
</evidence>
<evidence type="ECO:0000256" key="7">
    <source>
        <dbReference type="ARBA" id="ARBA00022989"/>
    </source>
</evidence>
<dbReference type="OrthoDB" id="10016939at2759"/>
<keyword evidence="5" id="KW-1000">Mitochondrion outer membrane</keyword>
<keyword evidence="10" id="KW-0472">Membrane</keyword>
<organism evidence="12 13">
    <name type="scientific">Tetrapisispora phaffii (strain ATCC 24235 / CBS 4417 / NBRC 1672 / NRRL Y-8282 / UCD 70-5)</name>
    <name type="common">Yeast</name>
    <name type="synonym">Fabospora phaffii</name>
    <dbReference type="NCBI Taxonomy" id="1071381"/>
    <lineage>
        <taxon>Eukaryota</taxon>
        <taxon>Fungi</taxon>
        <taxon>Dikarya</taxon>
        <taxon>Ascomycota</taxon>
        <taxon>Saccharomycotina</taxon>
        <taxon>Saccharomycetes</taxon>
        <taxon>Saccharomycetales</taxon>
        <taxon>Saccharomycetaceae</taxon>
        <taxon>Tetrapisispora</taxon>
    </lineage>
</organism>
<comment type="similarity">
    <text evidence="2">Belongs to the Tom22 family.</text>
</comment>
<sequence>MVELTEIKEENANVEVDGQSQPIVEDSIVNVTNKQESGELSDDEFDSDFDDDFNENETLLERLSALKDIVPPKQRNIVSNCYTKTTSIIKSIFAKTGSVTWALTTSALLLGVPLSLSILSEQQLIEMEKSFDLQKDANDILAQGDSQTNTNPLA</sequence>
<reference evidence="12 13" key="1">
    <citation type="journal article" date="2011" name="Proc. Natl. Acad. Sci. U.S.A.">
        <title>Evolutionary erosion of yeast sex chromosomes by mating-type switching accidents.</title>
        <authorList>
            <person name="Gordon J.L."/>
            <person name="Armisen D."/>
            <person name="Proux-Wera E."/>
            <person name="Oheigeartaigh S.S."/>
            <person name="Byrne K.P."/>
            <person name="Wolfe K.H."/>
        </authorList>
    </citation>
    <scope>NUCLEOTIDE SEQUENCE [LARGE SCALE GENOMIC DNA]</scope>
    <source>
        <strain evidence="13">ATCC 24235 / CBS 4417 / NBRC 1672 / NRRL Y-8282 / UCD 70-5</strain>
    </source>
</reference>
<evidence type="ECO:0000256" key="3">
    <source>
        <dbReference type="ARBA" id="ARBA00022448"/>
    </source>
</evidence>
<accession>G8BV91</accession>
<dbReference type="OMA" id="LVWIVTT"/>
<dbReference type="CDD" id="cd22884">
    <property type="entry name" value="TOM22"/>
    <property type="match status" value="1"/>
</dbReference>
<dbReference type="KEGG" id="tpf:TPHA_0F01910"/>
<protein>
    <recommendedName>
        <fullName evidence="14">Mitochondrial import receptor subunit TOM22</fullName>
    </recommendedName>
</protein>
<evidence type="ECO:0000256" key="11">
    <source>
        <dbReference type="ARBA" id="ARBA00023170"/>
    </source>
</evidence>
<dbReference type="InterPro" id="IPR005683">
    <property type="entry name" value="Tom22"/>
</dbReference>
<keyword evidence="8" id="KW-0811">Translocation</keyword>
<keyword evidence="9" id="KW-0496">Mitochondrion</keyword>
<evidence type="ECO:0000256" key="8">
    <source>
        <dbReference type="ARBA" id="ARBA00023010"/>
    </source>
</evidence>
<dbReference type="GO" id="GO:0045040">
    <property type="term" value="P:protein insertion into mitochondrial outer membrane"/>
    <property type="evidence" value="ECO:0007669"/>
    <property type="project" value="EnsemblFungi"/>
</dbReference>
<evidence type="ECO:0000256" key="6">
    <source>
        <dbReference type="ARBA" id="ARBA00022927"/>
    </source>
</evidence>
<dbReference type="STRING" id="1071381.G8BV91"/>
<keyword evidence="4" id="KW-0812">Transmembrane</keyword>
<keyword evidence="7" id="KW-1133">Transmembrane helix</keyword>
<gene>
    <name evidence="12" type="primary">TPHA0F01910</name>
    <name evidence="12" type="ordered locus">TPHA_0F01910</name>
</gene>
<evidence type="ECO:0000313" key="13">
    <source>
        <dbReference type="Proteomes" id="UP000005666"/>
    </source>
</evidence>
<dbReference type="PANTHER" id="PTHR12504:SF0">
    <property type="entry name" value="MITOCHONDRIAL IMPORT RECEPTOR SUBUNIT TOM22 HOMOLOG"/>
    <property type="match status" value="1"/>
</dbReference>
<keyword evidence="6" id="KW-0653">Protein transport</keyword>
<evidence type="ECO:0000256" key="2">
    <source>
        <dbReference type="ARBA" id="ARBA00009874"/>
    </source>
</evidence>
<evidence type="ECO:0000256" key="4">
    <source>
        <dbReference type="ARBA" id="ARBA00022692"/>
    </source>
</evidence>
<keyword evidence="11" id="KW-0675">Receptor</keyword>
<dbReference type="GeneID" id="11535622"/>
<keyword evidence="13" id="KW-1185">Reference proteome</keyword>
<proteinExistence type="inferred from homology"/>
<evidence type="ECO:0008006" key="14">
    <source>
        <dbReference type="Google" id="ProtNLM"/>
    </source>
</evidence>
<name>G8BV91_TETPH</name>
<dbReference type="EMBL" id="HE612861">
    <property type="protein sequence ID" value="CCE63673.1"/>
    <property type="molecule type" value="Genomic_DNA"/>
</dbReference>
<dbReference type="Pfam" id="PF04281">
    <property type="entry name" value="Tom22"/>
    <property type="match status" value="1"/>
</dbReference>
<dbReference type="GO" id="GO:0006886">
    <property type="term" value="P:intracellular protein transport"/>
    <property type="evidence" value="ECO:0007669"/>
    <property type="project" value="InterPro"/>
</dbReference>
<dbReference type="GO" id="GO:0008320">
    <property type="term" value="F:protein transmembrane transporter activity"/>
    <property type="evidence" value="ECO:0007669"/>
    <property type="project" value="EnsemblFungi"/>
</dbReference>
<evidence type="ECO:0000313" key="12">
    <source>
        <dbReference type="EMBL" id="CCE63673.1"/>
    </source>
</evidence>
<evidence type="ECO:0000256" key="1">
    <source>
        <dbReference type="ARBA" id="ARBA00004572"/>
    </source>
</evidence>
<evidence type="ECO:0000256" key="9">
    <source>
        <dbReference type="ARBA" id="ARBA00023128"/>
    </source>
</evidence>
<keyword evidence="3" id="KW-0813">Transport</keyword>
<dbReference type="PANTHER" id="PTHR12504">
    <property type="entry name" value="MITOCHONDRIAL IMPORT RECEPTOR SUBUNIT TOM22"/>
    <property type="match status" value="1"/>
</dbReference>
<dbReference type="HOGENOM" id="CLU_094333_1_0_1"/>
<dbReference type="Proteomes" id="UP000005666">
    <property type="component" value="Chromosome 6"/>
</dbReference>
<dbReference type="RefSeq" id="XP_003686107.1">
    <property type="nucleotide sequence ID" value="XM_003686059.1"/>
</dbReference>
<dbReference type="AlphaFoldDB" id="G8BV91"/>